<dbReference type="EMBL" id="UYYG01001151">
    <property type="protein sequence ID" value="VDN54990.1"/>
    <property type="molecule type" value="Genomic_DNA"/>
</dbReference>
<dbReference type="Proteomes" id="UP000038040">
    <property type="component" value="Unplaced"/>
</dbReference>
<sequence>MIIYNIISTFAQIPPALMMLSQHHLRWLGHVLRRSPQELMHISLFAKPCDGWRQSEEDQSRAELKDFERVRGPAIYGLRW</sequence>
<keyword evidence="3" id="KW-1185">Reference proteome</keyword>
<dbReference type="WBParaSite" id="DME_0000060301-mRNA-1">
    <property type="protein sequence ID" value="DME_0000060301-mRNA-1"/>
    <property type="gene ID" value="DME_0000060301"/>
</dbReference>
<dbReference type="Proteomes" id="UP000274756">
    <property type="component" value="Unassembled WGS sequence"/>
</dbReference>
<name>A0A0N4U1U4_DRAME</name>
<organism evidence="2 4">
    <name type="scientific">Dracunculus medinensis</name>
    <name type="common">Guinea worm</name>
    <dbReference type="NCBI Taxonomy" id="318479"/>
    <lineage>
        <taxon>Eukaryota</taxon>
        <taxon>Metazoa</taxon>
        <taxon>Ecdysozoa</taxon>
        <taxon>Nematoda</taxon>
        <taxon>Chromadorea</taxon>
        <taxon>Rhabditida</taxon>
        <taxon>Spirurina</taxon>
        <taxon>Dracunculoidea</taxon>
        <taxon>Dracunculidae</taxon>
        <taxon>Dracunculus</taxon>
    </lineage>
</organism>
<gene>
    <name evidence="1" type="ORF">DME_LOCUS4963</name>
</gene>
<evidence type="ECO:0000313" key="1">
    <source>
        <dbReference type="EMBL" id="VDN54990.1"/>
    </source>
</evidence>
<evidence type="ECO:0000313" key="2">
    <source>
        <dbReference type="Proteomes" id="UP000038040"/>
    </source>
</evidence>
<proteinExistence type="predicted"/>
<reference evidence="4" key="1">
    <citation type="submission" date="2017-02" db="UniProtKB">
        <authorList>
            <consortium name="WormBaseParasite"/>
        </authorList>
    </citation>
    <scope>IDENTIFICATION</scope>
</reference>
<dbReference type="OrthoDB" id="5814166at2759"/>
<dbReference type="AlphaFoldDB" id="A0A0N4U1U4"/>
<evidence type="ECO:0000313" key="4">
    <source>
        <dbReference type="WBParaSite" id="DME_0000060301-mRNA-1"/>
    </source>
</evidence>
<evidence type="ECO:0000313" key="3">
    <source>
        <dbReference type="Proteomes" id="UP000274756"/>
    </source>
</evidence>
<protein>
    <submittedName>
        <fullName evidence="1 4">Uncharacterized protein</fullName>
    </submittedName>
</protein>
<accession>A0A0N4U1U4</accession>
<reference evidence="1 3" key="2">
    <citation type="submission" date="2018-11" db="EMBL/GenBank/DDBJ databases">
        <authorList>
            <consortium name="Pathogen Informatics"/>
        </authorList>
    </citation>
    <scope>NUCLEOTIDE SEQUENCE [LARGE SCALE GENOMIC DNA]</scope>
</reference>